<dbReference type="STRING" id="376427.SAMN04487954_10534"/>
<dbReference type="PANTHER" id="PTHR30222:SF2">
    <property type="entry name" value="ABC TRANSPORTER SUBSTRATE-BINDING PROTEIN"/>
    <property type="match status" value="1"/>
</dbReference>
<sequence length="371" mass="41249">MNSSLRSFRKGTLGTAVALVGMSALGLSATAQAETLNIVSWGGAYSMSQHEAYDKPWMEKTGDEIVNIDRSGNALAGLRAQSQAGNVTWDLVDMLPADAMIACDEGLIEPLDHDELLADAPDGTPPSEDFVDGGLDDCFVASIVYSNIVAYNTEMFPEDQQPSTIEDVFDLENYPGKRALLRKPINNLEWALIADGVDRNDVYAMLETEEGIQRAFAKLDTIKDEVIWWEEGAQPPQLLADQEVAFASAYNGRIFNAMVTEDQPFEIIWDAQVFELDGWVVPTGKLDKVKDYLYFATDTQRLADQAKYISYGPARKSSADYVTTHAETGIEMEEHMPTYGPNFETALQKDDLFWADFSDELTQRFDAWLAQ</sequence>
<evidence type="ECO:0000256" key="1">
    <source>
        <dbReference type="ARBA" id="ARBA00022729"/>
    </source>
</evidence>
<evidence type="ECO:0000256" key="2">
    <source>
        <dbReference type="SAM" id="SignalP"/>
    </source>
</evidence>
<dbReference type="InterPro" id="IPR006059">
    <property type="entry name" value="SBP"/>
</dbReference>
<dbReference type="Proteomes" id="UP000198525">
    <property type="component" value="Unassembled WGS sequence"/>
</dbReference>
<dbReference type="PANTHER" id="PTHR30222">
    <property type="entry name" value="SPERMIDINE/PUTRESCINE-BINDING PERIPLASMIC PROTEIN"/>
    <property type="match status" value="1"/>
</dbReference>
<dbReference type="PROSITE" id="PS51318">
    <property type="entry name" value="TAT"/>
    <property type="match status" value="1"/>
</dbReference>
<dbReference type="InterPro" id="IPR006311">
    <property type="entry name" value="TAT_signal"/>
</dbReference>
<protein>
    <submittedName>
        <fullName evidence="3">Putative spermidine/putrescine transport system substrate-binding protein</fullName>
    </submittedName>
</protein>
<keyword evidence="4" id="KW-1185">Reference proteome</keyword>
<dbReference type="RefSeq" id="WP_089684785.1">
    <property type="nucleotide sequence ID" value="NZ_FNES01000005.1"/>
</dbReference>
<dbReference type="EMBL" id="FNES01000005">
    <property type="protein sequence ID" value="SDJ47598.1"/>
    <property type="molecule type" value="Genomic_DNA"/>
</dbReference>
<dbReference type="Gene3D" id="3.40.190.10">
    <property type="entry name" value="Periplasmic binding protein-like II"/>
    <property type="match status" value="2"/>
</dbReference>
<dbReference type="SUPFAM" id="SSF53850">
    <property type="entry name" value="Periplasmic binding protein-like II"/>
    <property type="match status" value="1"/>
</dbReference>
<evidence type="ECO:0000313" key="3">
    <source>
        <dbReference type="EMBL" id="SDJ47598.1"/>
    </source>
</evidence>
<dbReference type="Pfam" id="PF13416">
    <property type="entry name" value="SBP_bac_8"/>
    <property type="match status" value="1"/>
</dbReference>
<gene>
    <name evidence="3" type="ORF">SAMN04487954_10534</name>
</gene>
<reference evidence="3 4" key="1">
    <citation type="submission" date="2016-10" db="EMBL/GenBank/DDBJ databases">
        <authorList>
            <person name="de Groot N.N."/>
        </authorList>
    </citation>
    <scope>NUCLEOTIDE SEQUENCE [LARGE SCALE GENOMIC DNA]</scope>
    <source>
        <strain evidence="3 4">CGMCC 1.6133</strain>
    </source>
</reference>
<name>A0A1G8U1B7_9GAMM</name>
<proteinExistence type="predicted"/>
<accession>A0A1G8U1B7</accession>
<feature type="chain" id="PRO_5011449830" evidence="2">
    <location>
        <begin position="34"/>
        <end position="371"/>
    </location>
</feature>
<dbReference type="OrthoDB" id="9815444at2"/>
<feature type="signal peptide" evidence="2">
    <location>
        <begin position="1"/>
        <end position="33"/>
    </location>
</feature>
<dbReference type="AlphaFoldDB" id="A0A1G8U1B7"/>
<keyword evidence="1 2" id="KW-0732">Signal</keyword>
<organism evidence="3 4">
    <name type="scientific">Billgrantia gudaonensis</name>
    <dbReference type="NCBI Taxonomy" id="376427"/>
    <lineage>
        <taxon>Bacteria</taxon>
        <taxon>Pseudomonadati</taxon>
        <taxon>Pseudomonadota</taxon>
        <taxon>Gammaproteobacteria</taxon>
        <taxon>Oceanospirillales</taxon>
        <taxon>Halomonadaceae</taxon>
        <taxon>Billgrantia</taxon>
    </lineage>
</organism>
<evidence type="ECO:0000313" key="4">
    <source>
        <dbReference type="Proteomes" id="UP000198525"/>
    </source>
</evidence>